<comment type="caution">
    <text evidence="5">The sequence shown here is derived from an EMBL/GenBank/DDBJ whole genome shotgun (WGS) entry which is preliminary data.</text>
</comment>
<evidence type="ECO:0000256" key="3">
    <source>
        <dbReference type="SAM" id="MobiDB-lite"/>
    </source>
</evidence>
<dbReference type="InterPro" id="IPR002938">
    <property type="entry name" value="FAD-bd"/>
</dbReference>
<accession>A0A372JMA2</accession>
<dbReference type="SUPFAM" id="SSF51905">
    <property type="entry name" value="FAD/NAD(P)-binding domain"/>
    <property type="match status" value="1"/>
</dbReference>
<dbReference type="InterPro" id="IPR050493">
    <property type="entry name" value="FAD-dep_Monooxygenase_BioMet"/>
</dbReference>
<dbReference type="Gene3D" id="3.50.50.60">
    <property type="entry name" value="FAD/NAD(P)-binding domain"/>
    <property type="match status" value="1"/>
</dbReference>
<sequence length="504" mass="52937">MTGGTPGSRPDSANTKRRTDPLNHHLDATRIRPSRCQTSSADLQRRPLPAVPPTGRAPKPKQDAQGSLLRTPRSSGVRNLGAGRPPPSALQKVVLPFVGGATVHALVIGAGLAGLATARGLLAAGHEVTVLEQAPALRTRGGAVTVWPFGNAVLSVLGVHPETAGQPIAEVDLRTPTGRTVLKCDLTGITREAGAPAVVIPRRALIRQLASGIPVQYDARFSSLAHTRDGVTVTTTDGTEYQADLLIGADGVHSRVRAQLVDASPARPTGMGTWQGLVPAPFPLGTRSTMVLDRTRECGFMSAGDGLLAFFFDIPWKAGDAVPASPLAELRRRYSGCAAPLPAIFDALTDDDLEFFPHTRHRITRAWGRGPCTLVGDAAHGMPPILAQGLNQGLEDVAVLMTELASVSGRSDVAPALRAYERTRRRRAVLAGTLARDALRLSGPTALAHSRPLLNLTSFAPGAAGAALLGTLLRSLSHRRHDELSALAVSRPPAALHVVRASAT</sequence>
<dbReference type="GO" id="GO:0071949">
    <property type="term" value="F:FAD binding"/>
    <property type="evidence" value="ECO:0007669"/>
    <property type="project" value="InterPro"/>
</dbReference>
<dbReference type="InterPro" id="IPR036188">
    <property type="entry name" value="FAD/NAD-bd_sf"/>
</dbReference>
<gene>
    <name evidence="5" type="ORF">DZF91_13960</name>
</gene>
<dbReference type="Proteomes" id="UP000261811">
    <property type="component" value="Unassembled WGS sequence"/>
</dbReference>
<proteinExistence type="predicted"/>
<dbReference type="PRINTS" id="PR00420">
    <property type="entry name" value="RNGMNOXGNASE"/>
</dbReference>
<evidence type="ECO:0000259" key="4">
    <source>
        <dbReference type="Pfam" id="PF01494"/>
    </source>
</evidence>
<feature type="compositionally biased region" description="Basic and acidic residues" evidence="3">
    <location>
        <begin position="17"/>
        <end position="30"/>
    </location>
</feature>
<dbReference type="PANTHER" id="PTHR13789:SF309">
    <property type="entry name" value="PUTATIVE (AFU_ORTHOLOGUE AFUA_6G14510)-RELATED"/>
    <property type="match status" value="1"/>
</dbReference>
<name>A0A372JMA2_9ACTN</name>
<organism evidence="5 6">
    <name type="scientific">Actinomadura logoneensis</name>
    <dbReference type="NCBI Taxonomy" id="2293572"/>
    <lineage>
        <taxon>Bacteria</taxon>
        <taxon>Bacillati</taxon>
        <taxon>Actinomycetota</taxon>
        <taxon>Actinomycetes</taxon>
        <taxon>Streptosporangiales</taxon>
        <taxon>Thermomonosporaceae</taxon>
        <taxon>Actinomadura</taxon>
    </lineage>
</organism>
<keyword evidence="6" id="KW-1185">Reference proteome</keyword>
<dbReference type="Pfam" id="PF01494">
    <property type="entry name" value="FAD_binding_3"/>
    <property type="match status" value="1"/>
</dbReference>
<feature type="domain" description="FAD-binding" evidence="4">
    <location>
        <begin position="103"/>
        <end position="428"/>
    </location>
</feature>
<reference evidence="5 6" key="1">
    <citation type="submission" date="2018-08" db="EMBL/GenBank/DDBJ databases">
        <title>Actinomadura jelena sp. nov., a novel Actinomycete isolated from soil in Chad.</title>
        <authorList>
            <person name="Shi L."/>
        </authorList>
    </citation>
    <scope>NUCLEOTIDE SEQUENCE [LARGE SCALE GENOMIC DNA]</scope>
    <source>
        <strain evidence="5 6">NEAU-G17</strain>
    </source>
</reference>
<dbReference type="GO" id="GO:0004497">
    <property type="term" value="F:monooxygenase activity"/>
    <property type="evidence" value="ECO:0007669"/>
    <property type="project" value="UniProtKB-KW"/>
</dbReference>
<keyword evidence="2 5" id="KW-0503">Monooxygenase</keyword>
<dbReference type="AlphaFoldDB" id="A0A372JMA2"/>
<evidence type="ECO:0000313" key="5">
    <source>
        <dbReference type="EMBL" id="RFU41069.1"/>
    </source>
</evidence>
<feature type="region of interest" description="Disordered" evidence="3">
    <location>
        <begin position="1"/>
        <end position="86"/>
    </location>
</feature>
<evidence type="ECO:0000313" key="6">
    <source>
        <dbReference type="Proteomes" id="UP000261811"/>
    </source>
</evidence>
<dbReference type="EMBL" id="QURH01000236">
    <property type="protein sequence ID" value="RFU41069.1"/>
    <property type="molecule type" value="Genomic_DNA"/>
</dbReference>
<evidence type="ECO:0000256" key="2">
    <source>
        <dbReference type="ARBA" id="ARBA00023033"/>
    </source>
</evidence>
<protein>
    <submittedName>
        <fullName evidence="5">FAD-dependent monooxygenase</fullName>
    </submittedName>
</protein>
<keyword evidence="1" id="KW-0560">Oxidoreductase</keyword>
<dbReference type="PANTHER" id="PTHR13789">
    <property type="entry name" value="MONOOXYGENASE"/>
    <property type="match status" value="1"/>
</dbReference>
<evidence type="ECO:0000256" key="1">
    <source>
        <dbReference type="ARBA" id="ARBA00023002"/>
    </source>
</evidence>